<feature type="domain" description="Helicase C-terminal" evidence="6">
    <location>
        <begin position="308"/>
        <end position="484"/>
    </location>
</feature>
<dbReference type="SMART" id="SM00487">
    <property type="entry name" value="DEXDc"/>
    <property type="match status" value="1"/>
</dbReference>
<evidence type="ECO:0000256" key="2">
    <source>
        <dbReference type="ARBA" id="ARBA00022801"/>
    </source>
</evidence>
<keyword evidence="4" id="KW-0067">ATP-binding</keyword>
<dbReference type="InterPro" id="IPR011545">
    <property type="entry name" value="DEAD/DEAH_box_helicase_dom"/>
</dbReference>
<dbReference type="Proteomes" id="UP001235939">
    <property type="component" value="Chromosome 15"/>
</dbReference>
<dbReference type="CDD" id="cd17917">
    <property type="entry name" value="DEXHc_RHA-like"/>
    <property type="match status" value="1"/>
</dbReference>
<feature type="non-terminal residue" evidence="7">
    <location>
        <position position="1"/>
    </location>
</feature>
<dbReference type="SUPFAM" id="SSF52540">
    <property type="entry name" value="P-loop containing nucleoside triphosphate hydrolases"/>
    <property type="match status" value="1"/>
</dbReference>
<dbReference type="CDD" id="cd18791">
    <property type="entry name" value="SF2_C_RHA"/>
    <property type="match status" value="1"/>
</dbReference>
<proteinExistence type="predicted"/>
<evidence type="ECO:0000259" key="5">
    <source>
        <dbReference type="PROSITE" id="PS51192"/>
    </source>
</evidence>
<evidence type="ECO:0000256" key="1">
    <source>
        <dbReference type="ARBA" id="ARBA00022741"/>
    </source>
</evidence>
<gene>
    <name evidence="7" type="ORF">LAZ67_15002554</name>
</gene>
<dbReference type="PROSITE" id="PS51194">
    <property type="entry name" value="HELICASE_CTER"/>
    <property type="match status" value="1"/>
</dbReference>
<organism evidence="7 8">
    <name type="scientific">Cordylochernes scorpioides</name>
    <dbReference type="NCBI Taxonomy" id="51811"/>
    <lineage>
        <taxon>Eukaryota</taxon>
        <taxon>Metazoa</taxon>
        <taxon>Ecdysozoa</taxon>
        <taxon>Arthropoda</taxon>
        <taxon>Chelicerata</taxon>
        <taxon>Arachnida</taxon>
        <taxon>Pseudoscorpiones</taxon>
        <taxon>Cheliferoidea</taxon>
        <taxon>Chernetidae</taxon>
        <taxon>Cordylochernes</taxon>
    </lineage>
</organism>
<dbReference type="InterPro" id="IPR001650">
    <property type="entry name" value="Helicase_C-like"/>
</dbReference>
<keyword evidence="1" id="KW-0547">Nucleotide-binding</keyword>
<dbReference type="EMBL" id="CP092877">
    <property type="protein sequence ID" value="UYV77844.1"/>
    <property type="molecule type" value="Genomic_DNA"/>
</dbReference>
<accession>A0ABY6LAH0</accession>
<name>A0ABY6LAH0_9ARAC</name>
<keyword evidence="8" id="KW-1185">Reference proteome</keyword>
<keyword evidence="3" id="KW-0347">Helicase</keyword>
<dbReference type="SMART" id="SM00490">
    <property type="entry name" value="HELICc"/>
    <property type="match status" value="1"/>
</dbReference>
<reference evidence="7 8" key="1">
    <citation type="submission" date="2022-01" db="EMBL/GenBank/DDBJ databases">
        <title>A chromosomal length assembly of Cordylochernes scorpioides.</title>
        <authorList>
            <person name="Zeh D."/>
            <person name="Zeh J."/>
        </authorList>
    </citation>
    <scope>NUCLEOTIDE SEQUENCE [LARGE SCALE GENOMIC DNA]</scope>
    <source>
        <strain evidence="7">IN4F17</strain>
        <tissue evidence="7">Whole Body</tissue>
    </source>
</reference>
<evidence type="ECO:0000313" key="7">
    <source>
        <dbReference type="EMBL" id="UYV77844.1"/>
    </source>
</evidence>
<evidence type="ECO:0000259" key="6">
    <source>
        <dbReference type="PROSITE" id="PS51194"/>
    </source>
</evidence>
<feature type="domain" description="Helicase ATP-binding" evidence="5">
    <location>
        <begin position="99"/>
        <end position="270"/>
    </location>
</feature>
<keyword evidence="2" id="KW-0378">Hydrolase</keyword>
<dbReference type="PANTHER" id="PTHR18934">
    <property type="entry name" value="ATP-DEPENDENT RNA HELICASE"/>
    <property type="match status" value="1"/>
</dbReference>
<dbReference type="InterPro" id="IPR027417">
    <property type="entry name" value="P-loop_NTPase"/>
</dbReference>
<dbReference type="Gene3D" id="3.40.50.300">
    <property type="entry name" value="P-loop containing nucleotide triphosphate hydrolases"/>
    <property type="match status" value="2"/>
</dbReference>
<dbReference type="PANTHER" id="PTHR18934:SF257">
    <property type="entry name" value="ATP-DEPENDENT RNA HELICASE DHX30"/>
    <property type="match status" value="1"/>
</dbReference>
<evidence type="ECO:0000313" key="8">
    <source>
        <dbReference type="Proteomes" id="UP001235939"/>
    </source>
</evidence>
<evidence type="ECO:0000256" key="4">
    <source>
        <dbReference type="ARBA" id="ARBA00022840"/>
    </source>
</evidence>
<evidence type="ECO:0000256" key="3">
    <source>
        <dbReference type="ARBA" id="ARBA00022806"/>
    </source>
</evidence>
<dbReference type="PROSITE" id="PS51192">
    <property type="entry name" value="HELICASE_ATP_BIND_1"/>
    <property type="match status" value="1"/>
</dbReference>
<protein>
    <submittedName>
        <fullName evidence="7">DHX30</fullName>
    </submittedName>
</protein>
<sequence length="484" mass="54316">MAASDMRNRRHVQLLLTWSTNAAHPSLRQDDLQTVSSTEDLTPLDIMTGRDVVPYDIMTGRPYEEQDWSANNTELYNLFKHRQTSPQTQFLCETREEILRTIEEDPVVLIHGQTGCGKTTQVPQYILEKAAMDGHGSDVNIVVTQPRRISALSIAGSVAHELGEPLGCTVGYQIRLDKILPSRRRGAILFCSTGILLRHLQANRGELPGVTHVIVDEAHERDIQIDLLLTLLREKVRHPDSKLRLILMSASFNTKLFSSYFNYCPVVDVPGMSFPVKEHYLPEILQELGQDPNSFWEGSMFTEQLGHLICQVVKHIDDSRPPGKAILVFLPGWQEIKWVHDQLKDNPGSVLFPSSKGLRRLLLLPTHSRLSPTEQMAIFKPAPTGLRKVVLATNIAESSITVEDVVYVVDPGLHKEAYIHRSAPSLRSCWASQANIVQRRGRAGRVLPGEAFHLFSQETLASMDPHPCPEILRVPLEGIILEAM</sequence>
<dbReference type="InterPro" id="IPR014001">
    <property type="entry name" value="Helicase_ATP-bd"/>
</dbReference>
<dbReference type="Pfam" id="PF00271">
    <property type="entry name" value="Helicase_C"/>
    <property type="match status" value="1"/>
</dbReference>
<dbReference type="Pfam" id="PF00270">
    <property type="entry name" value="DEAD"/>
    <property type="match status" value="1"/>
</dbReference>